<dbReference type="SUPFAM" id="SSF49464">
    <property type="entry name" value="Carboxypeptidase regulatory domain-like"/>
    <property type="match status" value="1"/>
</dbReference>
<evidence type="ECO:0000313" key="3">
    <source>
        <dbReference type="EMBL" id="PZX41036.1"/>
    </source>
</evidence>
<reference evidence="3 4" key="1">
    <citation type="submission" date="2018-06" db="EMBL/GenBank/DDBJ databases">
        <title>Genomic Encyclopedia of Archaeal and Bacterial Type Strains, Phase II (KMG-II): from individual species to whole genera.</title>
        <authorList>
            <person name="Goeker M."/>
        </authorList>
    </citation>
    <scope>NUCLEOTIDE SEQUENCE [LARGE SCALE GENOMIC DNA]</scope>
    <source>
        <strain evidence="3 4">DSM 17205</strain>
    </source>
</reference>
<dbReference type="Pfam" id="PF14905">
    <property type="entry name" value="OMP_b-brl_3"/>
    <property type="match status" value="1"/>
</dbReference>
<feature type="signal peptide" evidence="1">
    <location>
        <begin position="1"/>
        <end position="19"/>
    </location>
</feature>
<gene>
    <name evidence="3" type="ORF">LX97_01817</name>
</gene>
<keyword evidence="1" id="KW-0732">Signal</keyword>
<comment type="caution">
    <text evidence="3">The sequence shown here is derived from an EMBL/GenBank/DDBJ whole genome shotgun (WGS) entry which is preliminary data.</text>
</comment>
<keyword evidence="4" id="KW-1185">Reference proteome</keyword>
<dbReference type="InterPro" id="IPR041700">
    <property type="entry name" value="OMP_b-brl_3"/>
</dbReference>
<accession>A0ABX5PYK2</accession>
<dbReference type="RefSeq" id="WP_015362572.1">
    <property type="nucleotide sequence ID" value="NZ_QKZR01000002.1"/>
</dbReference>
<feature type="chain" id="PRO_5047191190" evidence="1">
    <location>
        <begin position="20"/>
        <end position="932"/>
    </location>
</feature>
<dbReference type="EMBL" id="QKZR01000002">
    <property type="protein sequence ID" value="PZX41036.1"/>
    <property type="molecule type" value="Genomic_DNA"/>
</dbReference>
<dbReference type="InterPro" id="IPR008969">
    <property type="entry name" value="CarboxyPept-like_regulatory"/>
</dbReference>
<feature type="domain" description="Outer membrane protein beta-barrel" evidence="2">
    <location>
        <begin position="461"/>
        <end position="914"/>
    </location>
</feature>
<evidence type="ECO:0000256" key="1">
    <source>
        <dbReference type="SAM" id="SignalP"/>
    </source>
</evidence>
<name>A0ABX5PYK2_9FLAO</name>
<dbReference type="Proteomes" id="UP000248584">
    <property type="component" value="Unassembled WGS sequence"/>
</dbReference>
<dbReference type="Pfam" id="PF13715">
    <property type="entry name" value="CarbopepD_reg_2"/>
    <property type="match status" value="1"/>
</dbReference>
<evidence type="ECO:0000313" key="4">
    <source>
        <dbReference type="Proteomes" id="UP000248584"/>
    </source>
</evidence>
<dbReference type="Gene3D" id="2.60.40.1120">
    <property type="entry name" value="Carboxypeptidase-like, regulatory domain"/>
    <property type="match status" value="1"/>
</dbReference>
<protein>
    <submittedName>
        <fullName evidence="3">Carboxypeptidase-like protein</fullName>
    </submittedName>
</protein>
<evidence type="ECO:0000259" key="2">
    <source>
        <dbReference type="Pfam" id="PF14905"/>
    </source>
</evidence>
<proteinExistence type="predicted"/>
<sequence length="932" mass="103907">MRLFFFLCLATLFALYSTAQTFSIKGVVKDSLTNEKLQSATIYVESVQDSTLITYSITDEDGVFSLSGNTAYEEVSFMASFQGYQNYSKLLNLKDGRDLDLGDIILNSDIESLNSVLVKARKAPITVKQDTLEFNAKSFNTKADATLEDVMKELPGVKVDKDGKITVNGKEVSKILVNGKEFFGDDPQVALKNLPKEIIDKIQVTESKTDTQKATGEDGDANASEINITIDEDKNKGWFSRLTAGGGTDDRYSMSGIANYFNNDFKLSILGSSNNINSPGFSFDEIYDAMGSSAYSISRSSNGSFGINGVNFGGSGGITSSDSAGLNMSNDWGETVSASLNYFYGGNDTESASDSRRTTFLPSEEDIDNEINSFTTESSNRGIRNGDSHRISGRFEVKPDTLTSFNIRPNLNFSKNFSNNQSTSVSRNNDGLLRNDVATSSVSNSDNESLGANFNFSRRTQQKGTYYGLYGNVNRNKNESQSDFNSIRITFDDLGNPETPDIQDQIINNNSENTRFSVTPYVNKKLSESLTGSLNYNFETGNQENERSIFDRDGAGNLVFNATLSNDFEVKSSQQRPSIGLRYKKGEFRLNLSGGIIHQTLESEDVLLNTSFDKEFTDPYVNANMNYKFGKFGRVYLNYRNSISVPSVRQLQPVEDQTNPQNIVRGNPDLDASQRHNIYFNLSNYDWEKGSGFYSGGGFTYTDNSVAAITTTDDDLIRTTTYVNIDGEYNGYLYTSFSKSWKKDDREIELDIGIDGNLSLNKGFTNGLAFQSEAIRIAPEVTLEYSLKDYIDVELEYEISANRTQFDIENISDQEFVNHRAAIDITTSWPEHVILGLRGEYNKFGNISGDFDDDSFVLIGSLGYKFLKDKATVKLKAYDILNQIIDTRRTISDDFVSDTSSLVLQQYFMLSFTYKFSQFGGKKPDTNKVIMF</sequence>
<organism evidence="3 4">
    <name type="scientific">Nonlabens dokdonensis</name>
    <dbReference type="NCBI Taxonomy" id="328515"/>
    <lineage>
        <taxon>Bacteria</taxon>
        <taxon>Pseudomonadati</taxon>
        <taxon>Bacteroidota</taxon>
        <taxon>Flavobacteriia</taxon>
        <taxon>Flavobacteriales</taxon>
        <taxon>Flavobacteriaceae</taxon>
        <taxon>Nonlabens</taxon>
    </lineage>
</organism>
<dbReference type="SUPFAM" id="SSF56935">
    <property type="entry name" value="Porins"/>
    <property type="match status" value="1"/>
</dbReference>